<gene>
    <name evidence="2" type="ORF">PV11_04596</name>
</gene>
<dbReference type="OrthoDB" id="423498at2759"/>
<sequence length="354" mass="39159">MMGESYTEIIKADLGRAAKDSSLARSYSKTPGFVVYHDRFQQDVLGSSPKLTVVGSRDYQFAHEAGVYIRATNSVYFTANFQTCNPVHLYAIDSSSHKITQLDYPAVVQANGACNYKDGVLYCAQGDRTSPSGLVHVDPVSGKSETLITNFYGRDFNSVNDVVIHHETGEIWFTDPNYGYHQGFRPASMLPPQVYRFNPDTNECWMVADGFVECNGLCFSPDYKKLYVTDTGAIQAHAGPGDGHQFSMNHKLPGTIYVYDVVNGKELHNRRAFAFCAIGIPDGIKCDEQGYVYSGCGDGVHCWAPDGTLVGKIVTKGMTANFCFAKEGMWLFAEKNLYFCELKAKGCLVKIECE</sequence>
<evidence type="ECO:0000313" key="2">
    <source>
        <dbReference type="EMBL" id="KIV82488.1"/>
    </source>
</evidence>
<dbReference type="STRING" id="1016849.A0A0D1Z6K3"/>
<proteinExistence type="predicted"/>
<feature type="domain" description="SMP-30/Gluconolactonase/LRE-like region" evidence="1">
    <location>
        <begin position="88"/>
        <end position="232"/>
    </location>
</feature>
<dbReference type="InterPro" id="IPR013658">
    <property type="entry name" value="SGL"/>
</dbReference>
<dbReference type="InterPro" id="IPR011042">
    <property type="entry name" value="6-blade_b-propeller_TolB-like"/>
</dbReference>
<accession>A0A0D1Z6K3</accession>
<dbReference type="HOGENOM" id="CLU_036110_1_3_1"/>
<reference evidence="2 3" key="1">
    <citation type="submission" date="2015-01" db="EMBL/GenBank/DDBJ databases">
        <title>The Genome Sequence of Exophiala sideris CBS121828.</title>
        <authorList>
            <consortium name="The Broad Institute Genomics Platform"/>
            <person name="Cuomo C."/>
            <person name="de Hoog S."/>
            <person name="Gorbushina A."/>
            <person name="Stielow B."/>
            <person name="Teixiera M."/>
            <person name="Abouelleil A."/>
            <person name="Chapman S.B."/>
            <person name="Priest M."/>
            <person name="Young S.K."/>
            <person name="Wortman J."/>
            <person name="Nusbaum C."/>
            <person name="Birren B."/>
        </authorList>
    </citation>
    <scope>NUCLEOTIDE SEQUENCE [LARGE SCALE GENOMIC DNA]</scope>
    <source>
        <strain evidence="2 3">CBS 121828</strain>
    </source>
</reference>
<dbReference type="Proteomes" id="UP000053599">
    <property type="component" value="Unassembled WGS sequence"/>
</dbReference>
<dbReference type="SUPFAM" id="SSF63829">
    <property type="entry name" value="Calcium-dependent phosphotriesterase"/>
    <property type="match status" value="1"/>
</dbReference>
<name>A0A0D1Z6K3_9EURO</name>
<dbReference type="PANTHER" id="PTHR47064:SF2">
    <property type="entry name" value="SMP-30_GLUCONOLACTONASE_LRE-LIKE REGION DOMAIN-CONTAINING PROTEIN-RELATED"/>
    <property type="match status" value="1"/>
</dbReference>
<dbReference type="InterPro" id="IPR052988">
    <property type="entry name" value="Oryzine_lactonohydrolase"/>
</dbReference>
<dbReference type="AlphaFoldDB" id="A0A0D1Z6K3"/>
<dbReference type="PANTHER" id="PTHR47064">
    <property type="entry name" value="PUTATIVE (AFU_ORTHOLOGUE AFUA_1G08990)-RELATED"/>
    <property type="match status" value="1"/>
</dbReference>
<dbReference type="Gene3D" id="2.120.10.30">
    <property type="entry name" value="TolB, C-terminal domain"/>
    <property type="match status" value="1"/>
</dbReference>
<organism evidence="2 3">
    <name type="scientific">Exophiala sideris</name>
    <dbReference type="NCBI Taxonomy" id="1016849"/>
    <lineage>
        <taxon>Eukaryota</taxon>
        <taxon>Fungi</taxon>
        <taxon>Dikarya</taxon>
        <taxon>Ascomycota</taxon>
        <taxon>Pezizomycotina</taxon>
        <taxon>Eurotiomycetes</taxon>
        <taxon>Chaetothyriomycetidae</taxon>
        <taxon>Chaetothyriales</taxon>
        <taxon>Herpotrichiellaceae</taxon>
        <taxon>Exophiala</taxon>
    </lineage>
</organism>
<feature type="domain" description="SMP-30/Gluconolactonase/LRE-like region" evidence="1">
    <location>
        <begin position="242"/>
        <end position="327"/>
    </location>
</feature>
<evidence type="ECO:0000313" key="3">
    <source>
        <dbReference type="Proteomes" id="UP000053599"/>
    </source>
</evidence>
<protein>
    <recommendedName>
        <fullName evidence="1">SMP-30/Gluconolactonase/LRE-like region domain-containing protein</fullName>
    </recommendedName>
</protein>
<evidence type="ECO:0000259" key="1">
    <source>
        <dbReference type="Pfam" id="PF08450"/>
    </source>
</evidence>
<dbReference type="EMBL" id="KN846952">
    <property type="protein sequence ID" value="KIV82488.1"/>
    <property type="molecule type" value="Genomic_DNA"/>
</dbReference>
<dbReference type="Pfam" id="PF08450">
    <property type="entry name" value="SGL"/>
    <property type="match status" value="2"/>
</dbReference>
<dbReference type="EMBL" id="KN846952">
    <property type="protein sequence ID" value="KIV82487.1"/>
    <property type="molecule type" value="Genomic_DNA"/>
</dbReference>